<name>M2R3N8_CERS8</name>
<evidence type="ECO:0000313" key="3">
    <source>
        <dbReference type="Proteomes" id="UP000016930"/>
    </source>
</evidence>
<feature type="region of interest" description="Disordered" evidence="1">
    <location>
        <begin position="464"/>
        <end position="510"/>
    </location>
</feature>
<proteinExistence type="predicted"/>
<dbReference type="HOGENOM" id="CLU_461501_0_0_1"/>
<dbReference type="EMBL" id="KB445794">
    <property type="protein sequence ID" value="EMD39145.1"/>
    <property type="molecule type" value="Genomic_DNA"/>
</dbReference>
<feature type="compositionally biased region" description="Polar residues" evidence="1">
    <location>
        <begin position="168"/>
        <end position="183"/>
    </location>
</feature>
<accession>M2R3N8</accession>
<dbReference type="Proteomes" id="UP000016930">
    <property type="component" value="Unassembled WGS sequence"/>
</dbReference>
<dbReference type="AlphaFoldDB" id="M2R3N8"/>
<feature type="region of interest" description="Disordered" evidence="1">
    <location>
        <begin position="392"/>
        <end position="424"/>
    </location>
</feature>
<gene>
    <name evidence="2" type="ORF">CERSUDRAFT_81907</name>
</gene>
<protein>
    <submittedName>
        <fullName evidence="2">Uncharacterized protein</fullName>
    </submittedName>
</protein>
<sequence length="591" mass="63546">MASVDIFTFPGPSFSQQLAPNDARSFHARSSITSTLRGSRYIQAVPLTTTGLHTLGFNLTDSSYANTSDSIIISTPKSPRRGSSLLPIGGSQSSRLMAAAKSIPALPEDKNSDRPTPALLLASSGARAASADFQALGPEPHASSEQEITPNHQSSLGIRRAIRGNVQLPSSISVPTNTVQPVRQHSDDDPNDHRPPETPNSPFPYDEFRETLEQLEMLAAELRTLDPALVPPELHPASSALPNLGEVQTHVPQLVASSSSSQSLSTRVARRGIEVRVSTTHSSAAPASRPFVESPFGTNARESNLSDVVRWVEEYGDWGISDKGKWKTPDISSSAVIHNQSAALMHDRDSPPPSPTASPTSSTPSEPIYAYEPNSAPEFLVGSSSSTVVRAAYGYRSKPPPRRRRPSTPARKRPSPLPPTHGNDFMWLAETFAEARAVSQKARPQNTTSTSTLRRFRSQFSLADISSRSKAPSVEPPLPSGSALQQTVSSASSPSIPKMRRQMSSVDIPRRVNHSESLLTLGVADSAPVASFKRKATARRPATSDSTPPHAVSWPSAIPSPRDDSPGVTTPRSERKGPLSSLKQLFKRNPH</sequence>
<feature type="region of interest" description="Disordered" evidence="1">
    <location>
        <begin position="168"/>
        <end position="205"/>
    </location>
</feature>
<feature type="region of interest" description="Disordered" evidence="1">
    <location>
        <begin position="343"/>
        <end position="371"/>
    </location>
</feature>
<evidence type="ECO:0000313" key="2">
    <source>
        <dbReference type="EMBL" id="EMD39145.1"/>
    </source>
</evidence>
<feature type="region of interest" description="Disordered" evidence="1">
    <location>
        <begin position="529"/>
        <end position="591"/>
    </location>
</feature>
<dbReference type="OrthoDB" id="3254051at2759"/>
<feature type="region of interest" description="Disordered" evidence="1">
    <location>
        <begin position="277"/>
        <end position="299"/>
    </location>
</feature>
<feature type="compositionally biased region" description="Basic residues" evidence="1">
    <location>
        <begin position="399"/>
        <end position="414"/>
    </location>
</feature>
<feature type="compositionally biased region" description="Basic and acidic residues" evidence="1">
    <location>
        <begin position="184"/>
        <end position="196"/>
    </location>
</feature>
<feature type="compositionally biased region" description="Polar residues" evidence="1">
    <location>
        <begin position="482"/>
        <end position="495"/>
    </location>
</feature>
<organism evidence="2 3">
    <name type="scientific">Ceriporiopsis subvermispora (strain B)</name>
    <name type="common">White-rot fungus</name>
    <name type="synonym">Gelatoporia subvermispora</name>
    <dbReference type="NCBI Taxonomy" id="914234"/>
    <lineage>
        <taxon>Eukaryota</taxon>
        <taxon>Fungi</taxon>
        <taxon>Dikarya</taxon>
        <taxon>Basidiomycota</taxon>
        <taxon>Agaricomycotina</taxon>
        <taxon>Agaricomycetes</taxon>
        <taxon>Polyporales</taxon>
        <taxon>Gelatoporiaceae</taxon>
        <taxon>Gelatoporia</taxon>
    </lineage>
</organism>
<evidence type="ECO:0000256" key="1">
    <source>
        <dbReference type="SAM" id="MobiDB-lite"/>
    </source>
</evidence>
<reference evidence="2 3" key="1">
    <citation type="journal article" date="2012" name="Proc. Natl. Acad. Sci. U.S.A.">
        <title>Comparative genomics of Ceriporiopsis subvermispora and Phanerochaete chrysosporium provide insight into selective ligninolysis.</title>
        <authorList>
            <person name="Fernandez-Fueyo E."/>
            <person name="Ruiz-Duenas F.J."/>
            <person name="Ferreira P."/>
            <person name="Floudas D."/>
            <person name="Hibbett D.S."/>
            <person name="Canessa P."/>
            <person name="Larrondo L.F."/>
            <person name="James T.Y."/>
            <person name="Seelenfreund D."/>
            <person name="Lobos S."/>
            <person name="Polanco R."/>
            <person name="Tello M."/>
            <person name="Honda Y."/>
            <person name="Watanabe T."/>
            <person name="Watanabe T."/>
            <person name="Ryu J.S."/>
            <person name="Kubicek C.P."/>
            <person name="Schmoll M."/>
            <person name="Gaskell J."/>
            <person name="Hammel K.E."/>
            <person name="St John F.J."/>
            <person name="Vanden Wymelenberg A."/>
            <person name="Sabat G."/>
            <person name="Splinter BonDurant S."/>
            <person name="Syed K."/>
            <person name="Yadav J.S."/>
            <person name="Doddapaneni H."/>
            <person name="Subramanian V."/>
            <person name="Lavin J.L."/>
            <person name="Oguiza J.A."/>
            <person name="Perez G."/>
            <person name="Pisabarro A.G."/>
            <person name="Ramirez L."/>
            <person name="Santoyo F."/>
            <person name="Master E."/>
            <person name="Coutinho P.M."/>
            <person name="Henrissat B."/>
            <person name="Lombard V."/>
            <person name="Magnuson J.K."/>
            <person name="Kuees U."/>
            <person name="Hori C."/>
            <person name="Igarashi K."/>
            <person name="Samejima M."/>
            <person name="Held B.W."/>
            <person name="Barry K.W."/>
            <person name="LaButti K.M."/>
            <person name="Lapidus A."/>
            <person name="Lindquist E.A."/>
            <person name="Lucas S.M."/>
            <person name="Riley R."/>
            <person name="Salamov A.A."/>
            <person name="Hoffmeister D."/>
            <person name="Schwenk D."/>
            <person name="Hadar Y."/>
            <person name="Yarden O."/>
            <person name="de Vries R.P."/>
            <person name="Wiebenga A."/>
            <person name="Stenlid J."/>
            <person name="Eastwood D."/>
            <person name="Grigoriev I.V."/>
            <person name="Berka R.M."/>
            <person name="Blanchette R.A."/>
            <person name="Kersten P."/>
            <person name="Martinez A.T."/>
            <person name="Vicuna R."/>
            <person name="Cullen D."/>
        </authorList>
    </citation>
    <scope>NUCLEOTIDE SEQUENCE [LARGE SCALE GENOMIC DNA]</scope>
    <source>
        <strain evidence="2 3">B</strain>
    </source>
</reference>
<keyword evidence="3" id="KW-1185">Reference proteome</keyword>